<organism evidence="5 6">
    <name type="scientific">Paenalkalicoccus suaedae</name>
    <dbReference type="NCBI Taxonomy" id="2592382"/>
    <lineage>
        <taxon>Bacteria</taxon>
        <taxon>Bacillati</taxon>
        <taxon>Bacillota</taxon>
        <taxon>Bacilli</taxon>
        <taxon>Bacillales</taxon>
        <taxon>Bacillaceae</taxon>
        <taxon>Paenalkalicoccus</taxon>
    </lineage>
</organism>
<dbReference type="GO" id="GO:0046872">
    <property type="term" value="F:metal ion binding"/>
    <property type="evidence" value="ECO:0007669"/>
    <property type="project" value="InterPro"/>
</dbReference>
<evidence type="ECO:0000259" key="3">
    <source>
        <dbReference type="Pfam" id="PF00675"/>
    </source>
</evidence>
<dbReference type="GO" id="GO:0006508">
    <property type="term" value="P:proteolysis"/>
    <property type="evidence" value="ECO:0007669"/>
    <property type="project" value="InterPro"/>
</dbReference>
<comment type="similarity">
    <text evidence="1 2">Belongs to the peptidase M16 family.</text>
</comment>
<dbReference type="EMBL" id="CP041372">
    <property type="protein sequence ID" value="QKS71387.1"/>
    <property type="molecule type" value="Genomic_DNA"/>
</dbReference>
<dbReference type="InterPro" id="IPR050361">
    <property type="entry name" value="MPP/UQCRC_Complex"/>
</dbReference>
<dbReference type="GO" id="GO:0004222">
    <property type="term" value="F:metalloendopeptidase activity"/>
    <property type="evidence" value="ECO:0007669"/>
    <property type="project" value="InterPro"/>
</dbReference>
<protein>
    <submittedName>
        <fullName evidence="5">Insulinase family protein</fullName>
    </submittedName>
</protein>
<dbReference type="InterPro" id="IPR011249">
    <property type="entry name" value="Metalloenz_LuxS/M16"/>
</dbReference>
<dbReference type="KEGG" id="psua:FLK61_32315"/>
<dbReference type="PROSITE" id="PS00143">
    <property type="entry name" value="INSULINASE"/>
    <property type="match status" value="1"/>
</dbReference>
<evidence type="ECO:0000256" key="2">
    <source>
        <dbReference type="RuleBase" id="RU004447"/>
    </source>
</evidence>
<dbReference type="Pfam" id="PF00675">
    <property type="entry name" value="Peptidase_M16"/>
    <property type="match status" value="1"/>
</dbReference>
<dbReference type="AlphaFoldDB" id="A0A859FE69"/>
<dbReference type="FunFam" id="3.30.830.10:FF:000008">
    <property type="entry name" value="Mitochondrial-processing peptidase subunit beta"/>
    <property type="match status" value="1"/>
</dbReference>
<gene>
    <name evidence="5" type="ORF">FLK61_32315</name>
</gene>
<feature type="domain" description="Peptidase M16 N-terminal" evidence="3">
    <location>
        <begin position="11"/>
        <end position="158"/>
    </location>
</feature>
<name>A0A859FE69_9BACI</name>
<keyword evidence="6" id="KW-1185">Reference proteome</keyword>
<dbReference type="RefSeq" id="WP_176009422.1">
    <property type="nucleotide sequence ID" value="NZ_CP041372.2"/>
</dbReference>
<evidence type="ECO:0000259" key="4">
    <source>
        <dbReference type="Pfam" id="PF05193"/>
    </source>
</evidence>
<reference evidence="6" key="1">
    <citation type="submission" date="2019-07" db="EMBL/GenBank/DDBJ databases">
        <title>Bacillus alkalisoli sp. nov. isolated from saline soil.</title>
        <authorList>
            <person name="Sun J.-Q."/>
            <person name="Xu L."/>
        </authorList>
    </citation>
    <scope>NUCLEOTIDE SEQUENCE [LARGE SCALE GENOMIC DNA]</scope>
    <source>
        <strain evidence="6">M4U3P1</strain>
    </source>
</reference>
<accession>A0A859FE69</accession>
<dbReference type="Pfam" id="PF05193">
    <property type="entry name" value="Peptidase_M16_C"/>
    <property type="match status" value="1"/>
</dbReference>
<dbReference type="PANTHER" id="PTHR11851:SF49">
    <property type="entry name" value="MITOCHONDRIAL-PROCESSING PEPTIDASE SUBUNIT ALPHA"/>
    <property type="match status" value="1"/>
</dbReference>
<evidence type="ECO:0000256" key="1">
    <source>
        <dbReference type="ARBA" id="ARBA00007261"/>
    </source>
</evidence>
<proteinExistence type="inferred from homology"/>
<dbReference type="PANTHER" id="PTHR11851">
    <property type="entry name" value="METALLOPROTEASE"/>
    <property type="match status" value="1"/>
</dbReference>
<dbReference type="Proteomes" id="UP000318138">
    <property type="component" value="Chromosome"/>
</dbReference>
<dbReference type="InterPro" id="IPR007863">
    <property type="entry name" value="Peptidase_M16_C"/>
</dbReference>
<sequence>MKRYTCPNGLRIVLEKNDRVRSISMGIWVGTGSRYEIGKQNGMAHFIEHMLFKGTKSRSARDIAEAFDSIGGQVNAMTAKEYTCYYAKVVDTHARHALDVLTDMFFHSTFDEVEMGKEKGVVKEEISMYDDTPDDLVHELLAKATYQDHPLAAPILGTEETIDGFNKANLFDYMTSNYHGGNTVVSIVGNLDDELIAHIESLFEMLPKAQPQPQIEKPIFYPSIETKAKETEQAHFCLNYEGFASTDSRLYALILLNNALGGSMSSRLFQEIREERGLAYSVFSFHTSYIDSGSVTIYVGSKESQLEEVNKVIQDTLKDVSENGITEKELANGKEQLKGSLLLSLESTSSRMMRLGKNELLLGEHKTIEETTEFIDAVTLEDIIDVAKAILTTKPAMSLVSTKGELPSSFI</sequence>
<feature type="domain" description="Peptidase M16 C-terminal" evidence="4">
    <location>
        <begin position="165"/>
        <end position="337"/>
    </location>
</feature>
<dbReference type="InterPro" id="IPR001431">
    <property type="entry name" value="Pept_M16_Zn_BS"/>
</dbReference>
<dbReference type="InterPro" id="IPR011765">
    <property type="entry name" value="Pept_M16_N"/>
</dbReference>
<evidence type="ECO:0000313" key="6">
    <source>
        <dbReference type="Proteomes" id="UP000318138"/>
    </source>
</evidence>
<evidence type="ECO:0000313" key="5">
    <source>
        <dbReference type="EMBL" id="QKS71387.1"/>
    </source>
</evidence>
<dbReference type="Gene3D" id="3.30.830.10">
    <property type="entry name" value="Metalloenzyme, LuxS/M16 peptidase-like"/>
    <property type="match status" value="2"/>
</dbReference>
<dbReference type="SUPFAM" id="SSF63411">
    <property type="entry name" value="LuxS/MPP-like metallohydrolase"/>
    <property type="match status" value="2"/>
</dbReference>